<feature type="domain" description="M23ase beta-sheet core" evidence="3">
    <location>
        <begin position="119"/>
        <end position="224"/>
    </location>
</feature>
<dbReference type="SUPFAM" id="SSF51261">
    <property type="entry name" value="Duplicated hybrid motif"/>
    <property type="match status" value="1"/>
</dbReference>
<evidence type="ECO:0000256" key="1">
    <source>
        <dbReference type="SAM" id="MobiDB-lite"/>
    </source>
</evidence>
<name>A0A401IBG3_APHSA</name>
<evidence type="ECO:0000313" key="4">
    <source>
        <dbReference type="EMBL" id="GBF78618.1"/>
    </source>
</evidence>
<dbReference type="EMBL" id="BDQK01000001">
    <property type="protein sequence ID" value="GBF78618.1"/>
    <property type="molecule type" value="Genomic_DNA"/>
</dbReference>
<dbReference type="AlphaFoldDB" id="A0A401IBG3"/>
<protein>
    <submittedName>
        <fullName evidence="4">LysM domain protein</fullName>
    </submittedName>
</protein>
<dbReference type="InterPro" id="IPR036365">
    <property type="entry name" value="PGBD-like_sf"/>
</dbReference>
<dbReference type="InterPro" id="IPR002477">
    <property type="entry name" value="Peptidoglycan-bd-like"/>
</dbReference>
<evidence type="ECO:0000259" key="3">
    <source>
        <dbReference type="Pfam" id="PF01551"/>
    </source>
</evidence>
<organism evidence="4 5">
    <name type="scientific">Aphanothece sacrum FPU1</name>
    <dbReference type="NCBI Taxonomy" id="1920663"/>
    <lineage>
        <taxon>Bacteria</taxon>
        <taxon>Bacillati</taxon>
        <taxon>Cyanobacteriota</taxon>
        <taxon>Cyanophyceae</taxon>
        <taxon>Oscillatoriophycideae</taxon>
        <taxon>Chroococcales</taxon>
        <taxon>Aphanothecaceae</taxon>
        <taxon>Aphanothece</taxon>
    </lineage>
</organism>
<gene>
    <name evidence="4" type="ORF">AsFPU1_0007</name>
</gene>
<dbReference type="InterPro" id="IPR036366">
    <property type="entry name" value="PGBDSf"/>
</dbReference>
<dbReference type="Proteomes" id="UP000287247">
    <property type="component" value="Unassembled WGS sequence"/>
</dbReference>
<feature type="region of interest" description="Disordered" evidence="1">
    <location>
        <begin position="91"/>
        <end position="119"/>
    </location>
</feature>
<dbReference type="Gene3D" id="2.70.70.10">
    <property type="entry name" value="Glucose Permease (Domain IIA)"/>
    <property type="match status" value="1"/>
</dbReference>
<dbReference type="InterPro" id="IPR011055">
    <property type="entry name" value="Dup_hybrid_motif"/>
</dbReference>
<dbReference type="InterPro" id="IPR016047">
    <property type="entry name" value="M23ase_b-sheet_dom"/>
</dbReference>
<dbReference type="PANTHER" id="PTHR21666">
    <property type="entry name" value="PEPTIDASE-RELATED"/>
    <property type="match status" value="1"/>
</dbReference>
<dbReference type="InterPro" id="IPR050570">
    <property type="entry name" value="Cell_wall_metabolism_enzyme"/>
</dbReference>
<evidence type="ECO:0000313" key="5">
    <source>
        <dbReference type="Proteomes" id="UP000287247"/>
    </source>
</evidence>
<dbReference type="CDD" id="cd12797">
    <property type="entry name" value="M23_peptidase"/>
    <property type="match status" value="1"/>
</dbReference>
<dbReference type="Pfam" id="PF01471">
    <property type="entry name" value="PG_binding_1"/>
    <property type="match status" value="1"/>
</dbReference>
<accession>A0A401IBG3</accession>
<comment type="caution">
    <text evidence="4">The sequence shown here is derived from an EMBL/GenBank/DDBJ whole genome shotgun (WGS) entry which is preliminary data.</text>
</comment>
<dbReference type="RefSeq" id="WP_124974048.1">
    <property type="nucleotide sequence ID" value="NZ_BDQK01000001.1"/>
</dbReference>
<proteinExistence type="predicted"/>
<dbReference type="SUPFAM" id="SSF47090">
    <property type="entry name" value="PGBD-like"/>
    <property type="match status" value="1"/>
</dbReference>
<feature type="compositionally biased region" description="Polar residues" evidence="1">
    <location>
        <begin position="92"/>
        <end position="117"/>
    </location>
</feature>
<evidence type="ECO:0000259" key="2">
    <source>
        <dbReference type="Pfam" id="PF01471"/>
    </source>
</evidence>
<reference evidence="5" key="1">
    <citation type="submission" date="2017-05" db="EMBL/GenBank/DDBJ databases">
        <title>Physiological properties and genetic analysis related to exopolysaccharide production of fresh-water unicellular cyanobacterium Aphanothece sacrum, Suizenji Nori, that has been cultured as a food source in Japan.</title>
        <authorList>
            <person name="Kanesaki Y."/>
            <person name="Yoshikawa S."/>
            <person name="Ohki K."/>
        </authorList>
    </citation>
    <scope>NUCLEOTIDE SEQUENCE [LARGE SCALE GENOMIC DNA]</scope>
    <source>
        <strain evidence="5">FPU1</strain>
    </source>
</reference>
<dbReference type="PANTHER" id="PTHR21666:SF270">
    <property type="entry name" value="MUREIN HYDROLASE ACTIVATOR ENVC"/>
    <property type="match status" value="1"/>
</dbReference>
<dbReference type="Pfam" id="PF01551">
    <property type="entry name" value="Peptidase_M23"/>
    <property type="match status" value="1"/>
</dbReference>
<dbReference type="Gene3D" id="1.10.101.10">
    <property type="entry name" value="PGBD-like superfamily/PGBD"/>
    <property type="match status" value="1"/>
</dbReference>
<dbReference type="GO" id="GO:0004222">
    <property type="term" value="F:metalloendopeptidase activity"/>
    <property type="evidence" value="ECO:0007669"/>
    <property type="project" value="TreeGrafter"/>
</dbReference>
<sequence length="232" mass="24625">MTRKHIVLKFNDGITDTTSQVVSEVKILQQVLKDWGVLDPNESIDGKFGNKTLEAVKLFQDKKSLQKDGIVGQNTWAALLKVSPSEIEIIPRSTSSGSGKPTNGVGSISSTFRPSNRPNHRGIDIAVPSGTPIFAVANGTVVGIETRCKVGDTNCGGGHGNFVYIKHSGQDFQETRSAHLTSVSVSPGQTVTKGQQIGTAGNTGNSTGPHLHFEILANGTHVNPLNHINPIV</sequence>
<feature type="domain" description="Peptidoglycan binding-like" evidence="2">
    <location>
        <begin position="23"/>
        <end position="79"/>
    </location>
</feature>
<keyword evidence="5" id="KW-1185">Reference proteome</keyword>